<proteinExistence type="predicted"/>
<dbReference type="SUPFAM" id="SSF54928">
    <property type="entry name" value="RNA-binding domain, RBD"/>
    <property type="match status" value="1"/>
</dbReference>
<name>A0ABD0TWY0_DENTH</name>
<dbReference type="InterPro" id="IPR000504">
    <property type="entry name" value="RRM_dom"/>
</dbReference>
<keyword evidence="2 4" id="KW-0694">RNA-binding</keyword>
<evidence type="ECO:0000256" key="3">
    <source>
        <dbReference type="ARBA" id="ARBA00030780"/>
    </source>
</evidence>
<evidence type="ECO:0000313" key="7">
    <source>
        <dbReference type="EMBL" id="KAL0904205.1"/>
    </source>
</evidence>
<evidence type="ECO:0000256" key="1">
    <source>
        <dbReference type="ARBA" id="ARBA00021141"/>
    </source>
</evidence>
<reference evidence="7 8" key="1">
    <citation type="journal article" date="2024" name="Plant Biotechnol. J.">
        <title>Dendrobium thyrsiflorum genome and its molecular insights into genes involved in important horticultural traits.</title>
        <authorList>
            <person name="Chen B."/>
            <person name="Wang J.Y."/>
            <person name="Zheng P.J."/>
            <person name="Li K.L."/>
            <person name="Liang Y.M."/>
            <person name="Chen X.F."/>
            <person name="Zhang C."/>
            <person name="Zhao X."/>
            <person name="He X."/>
            <person name="Zhang G.Q."/>
            <person name="Liu Z.J."/>
            <person name="Xu Q."/>
        </authorList>
    </citation>
    <scope>NUCLEOTIDE SEQUENCE [LARGE SCALE GENOMIC DNA]</scope>
    <source>
        <strain evidence="7">GZMU011</strain>
    </source>
</reference>
<feature type="region of interest" description="Disordered" evidence="5">
    <location>
        <begin position="137"/>
        <end position="162"/>
    </location>
</feature>
<dbReference type="PANTHER" id="PTHR21245">
    <property type="entry name" value="HETEROGENEOUS NUCLEAR RIBONUCLEOPROTEIN"/>
    <property type="match status" value="1"/>
</dbReference>
<evidence type="ECO:0000313" key="8">
    <source>
        <dbReference type="Proteomes" id="UP001552299"/>
    </source>
</evidence>
<accession>A0ABD0TWY0</accession>
<dbReference type="Pfam" id="PF00076">
    <property type="entry name" value="RRM_1"/>
    <property type="match status" value="1"/>
</dbReference>
<organism evidence="7 8">
    <name type="scientific">Dendrobium thyrsiflorum</name>
    <name type="common">Pinecone-like raceme dendrobium</name>
    <name type="synonym">Orchid</name>
    <dbReference type="NCBI Taxonomy" id="117978"/>
    <lineage>
        <taxon>Eukaryota</taxon>
        <taxon>Viridiplantae</taxon>
        <taxon>Streptophyta</taxon>
        <taxon>Embryophyta</taxon>
        <taxon>Tracheophyta</taxon>
        <taxon>Spermatophyta</taxon>
        <taxon>Magnoliopsida</taxon>
        <taxon>Liliopsida</taxon>
        <taxon>Asparagales</taxon>
        <taxon>Orchidaceae</taxon>
        <taxon>Epidendroideae</taxon>
        <taxon>Malaxideae</taxon>
        <taxon>Dendrobiinae</taxon>
        <taxon>Dendrobium</taxon>
    </lineage>
</organism>
<keyword evidence="8" id="KW-1185">Reference proteome</keyword>
<dbReference type="InterPro" id="IPR035979">
    <property type="entry name" value="RBD_domain_sf"/>
</dbReference>
<sequence>MVDDTSESRLYVGNLDQRITEANVIKMFSPFGKIISEDFLWHTRGPKKGEPRGYAFIQYSSKEEAQLAKTELNGRLAYGRPLVVRFASEKYLMDAKDPAKTTFDLKKPSSSSGGGTGQMSRSAKIAAIKNKLKALEQEGSSFKKSKRAETIYASREDGKEEE</sequence>
<comment type="caution">
    <text evidence="7">The sequence shown here is derived from an EMBL/GenBank/DDBJ whole genome shotgun (WGS) entry which is preliminary data.</text>
</comment>
<dbReference type="GO" id="GO:0003723">
    <property type="term" value="F:RNA binding"/>
    <property type="evidence" value="ECO:0007669"/>
    <property type="project" value="UniProtKB-UniRule"/>
</dbReference>
<gene>
    <name evidence="7" type="ORF">M5K25_026283</name>
</gene>
<dbReference type="PROSITE" id="PS50102">
    <property type="entry name" value="RRM"/>
    <property type="match status" value="1"/>
</dbReference>
<evidence type="ECO:0000256" key="2">
    <source>
        <dbReference type="ARBA" id="ARBA00022884"/>
    </source>
</evidence>
<protein>
    <recommendedName>
        <fullName evidence="1">Probable RNA-binding protein 18</fullName>
    </recommendedName>
    <alternativeName>
        <fullName evidence="3">RNA-binding motif protein 18</fullName>
    </alternativeName>
</protein>
<dbReference type="CDD" id="cd12355">
    <property type="entry name" value="RRM_RBM18"/>
    <property type="match status" value="1"/>
</dbReference>
<evidence type="ECO:0000259" key="6">
    <source>
        <dbReference type="PROSITE" id="PS50102"/>
    </source>
</evidence>
<feature type="domain" description="RRM" evidence="6">
    <location>
        <begin position="8"/>
        <end position="89"/>
    </location>
</feature>
<dbReference type="InterPro" id="IPR012677">
    <property type="entry name" value="Nucleotide-bd_a/b_plait_sf"/>
</dbReference>
<dbReference type="Proteomes" id="UP001552299">
    <property type="component" value="Unassembled WGS sequence"/>
</dbReference>
<feature type="region of interest" description="Disordered" evidence="5">
    <location>
        <begin position="102"/>
        <end position="122"/>
    </location>
</feature>
<dbReference type="SMART" id="SM00360">
    <property type="entry name" value="RRM"/>
    <property type="match status" value="1"/>
</dbReference>
<evidence type="ECO:0000256" key="5">
    <source>
        <dbReference type="SAM" id="MobiDB-lite"/>
    </source>
</evidence>
<evidence type="ECO:0000256" key="4">
    <source>
        <dbReference type="PROSITE-ProRule" id="PRU00176"/>
    </source>
</evidence>
<dbReference type="EMBL" id="JANQDX010000019">
    <property type="protein sequence ID" value="KAL0904205.1"/>
    <property type="molecule type" value="Genomic_DNA"/>
</dbReference>
<dbReference type="AlphaFoldDB" id="A0ABD0TWY0"/>
<dbReference type="InterPro" id="IPR039157">
    <property type="entry name" value="RBM18_RRM"/>
</dbReference>
<dbReference type="Gene3D" id="3.30.70.330">
    <property type="match status" value="1"/>
</dbReference>